<evidence type="ECO:0000313" key="3">
    <source>
        <dbReference type="EMBL" id="ADN77219.1"/>
    </source>
</evidence>
<dbReference type="RefSeq" id="WP_013346525.1">
    <property type="nucleotide sequence ID" value="NC_014541.1"/>
</dbReference>
<evidence type="ECO:0000259" key="2">
    <source>
        <dbReference type="Pfam" id="PF12697"/>
    </source>
</evidence>
<dbReference type="HOGENOM" id="CLU_043381_0_0_6"/>
<dbReference type="OrthoDB" id="8476759at2"/>
<evidence type="ECO:0000256" key="1">
    <source>
        <dbReference type="SAM" id="Phobius"/>
    </source>
</evidence>
<dbReference type="Proteomes" id="UP000006683">
    <property type="component" value="Chromosome"/>
</dbReference>
<dbReference type="Pfam" id="PF12697">
    <property type="entry name" value="Abhydrolase_6"/>
    <property type="match status" value="1"/>
</dbReference>
<dbReference type="SUPFAM" id="SSF53474">
    <property type="entry name" value="alpha/beta-Hydrolases"/>
    <property type="match status" value="1"/>
</dbReference>
<gene>
    <name evidence="3" type="ordered locus">Fbal_3019</name>
</gene>
<organism evidence="3 4">
    <name type="scientific">Ferrimonas balearica (strain DSM 9799 / CCM 4581 / KCTC 23876 / PAT)</name>
    <dbReference type="NCBI Taxonomy" id="550540"/>
    <lineage>
        <taxon>Bacteria</taxon>
        <taxon>Pseudomonadati</taxon>
        <taxon>Pseudomonadota</taxon>
        <taxon>Gammaproteobacteria</taxon>
        <taxon>Alteromonadales</taxon>
        <taxon>Ferrimonadaceae</taxon>
        <taxon>Ferrimonas</taxon>
    </lineage>
</organism>
<proteinExistence type="predicted"/>
<keyword evidence="1" id="KW-0812">Transmembrane</keyword>
<feature type="transmembrane region" description="Helical" evidence="1">
    <location>
        <begin position="12"/>
        <end position="35"/>
    </location>
</feature>
<dbReference type="InterPro" id="IPR000073">
    <property type="entry name" value="AB_hydrolase_1"/>
</dbReference>
<feature type="domain" description="AB hydrolase-1" evidence="2">
    <location>
        <begin position="125"/>
        <end position="270"/>
    </location>
</feature>
<dbReference type="AlphaFoldDB" id="E1STX5"/>
<sequence>MRRKVIGVSKHLGLAVFYGSLGTVVAALALGVFWLNSKPDLALWHTTVLKQEYRADNGDATFSDYLQREERLFSELEQRVYRRTDGLPLEPFNRYFHNSLSDPALWPRNWNRSFEWPNPDAEFGVLLIHGMSDSPYYMAPLARHFADRAHVVGLRLPGHGTVPSMLTTLEWQDLKSATRLASDYLAQQVGDKPLLLVGFSTGAALGLNHTLSRLAEGQAPQFDAMVFLSPAMGLAPIAQGAWWQNRIGQWLGLEKLAWESLALEYHPFKYGSFAVNAGDVVYQLIQANQALIGTLSPEQIATMPPVLTFNSVIDETVDTQALFESLYLTLGKSEDELVLFDINRTWLDFRLLTQDPIEDYTLFLDASQTRFRTTIVENIGPGQPEVQAREIQSGEAMPLGIAWPREVHSLSHVALTIPEADPLLGPHRDRERRHIHLGGRAVRGERGMLAIPSDELLRQKWNPFYPYLIERMDEWVSKVVTNDSPEKSFTEMPEK</sequence>
<name>E1STX5_FERBD</name>
<protein>
    <submittedName>
        <fullName evidence="3">Lysophospholipase-like protein</fullName>
    </submittedName>
</protein>
<evidence type="ECO:0000313" key="4">
    <source>
        <dbReference type="Proteomes" id="UP000006683"/>
    </source>
</evidence>
<keyword evidence="1" id="KW-1133">Transmembrane helix</keyword>
<dbReference type="KEGG" id="fbl:Fbal_3019"/>
<dbReference type="GeneID" id="67183242"/>
<keyword evidence="1" id="KW-0472">Membrane</keyword>
<keyword evidence="4" id="KW-1185">Reference proteome</keyword>
<dbReference type="STRING" id="550540.Fbal_3019"/>
<dbReference type="eggNOG" id="COG2267">
    <property type="taxonomic scope" value="Bacteria"/>
</dbReference>
<accession>E1STX5</accession>
<dbReference type="InterPro" id="IPR029058">
    <property type="entry name" value="AB_hydrolase_fold"/>
</dbReference>
<dbReference type="Gene3D" id="3.40.50.1820">
    <property type="entry name" value="alpha/beta hydrolase"/>
    <property type="match status" value="1"/>
</dbReference>
<dbReference type="EMBL" id="CP002209">
    <property type="protein sequence ID" value="ADN77219.1"/>
    <property type="molecule type" value="Genomic_DNA"/>
</dbReference>
<reference evidence="3 4" key="1">
    <citation type="journal article" date="2010" name="Stand. Genomic Sci.">
        <title>Complete genome sequence of Ferrimonas balearica type strain (PAT).</title>
        <authorList>
            <person name="Nolan M."/>
            <person name="Sikorski J."/>
            <person name="Davenport K."/>
            <person name="Lucas S."/>
            <person name="Glavina Del Rio T."/>
            <person name="Tice H."/>
            <person name="Cheng J."/>
            <person name="Goodwin L."/>
            <person name="Pitluck S."/>
            <person name="Liolios K."/>
            <person name="Ivanova N."/>
            <person name="Mavromatis K."/>
            <person name="Ovchinnikova G."/>
            <person name="Pati A."/>
            <person name="Chen A."/>
            <person name="Palaniappan K."/>
            <person name="Land M."/>
            <person name="Hauser L."/>
            <person name="Chang Y."/>
            <person name="Jeffries C."/>
            <person name="Tapia R."/>
            <person name="Brettin T."/>
            <person name="Detter J."/>
            <person name="Han C."/>
            <person name="Yasawong M."/>
            <person name="Rohde M."/>
            <person name="Tindall B."/>
            <person name="Goker M."/>
            <person name="Woyke T."/>
            <person name="Bristow J."/>
            <person name="Eisen J."/>
            <person name="Markowitz V."/>
            <person name="Hugenholtz P."/>
            <person name="Kyrpides N."/>
            <person name="Klenk H."/>
            <person name="Lapidus A."/>
        </authorList>
    </citation>
    <scope>NUCLEOTIDE SEQUENCE [LARGE SCALE GENOMIC DNA]</scope>
    <source>
        <strain evidence="4">DSM 9799 / CCM 4581 / KCTC 23876 / PAT</strain>
    </source>
</reference>